<comment type="similarity">
    <text evidence="2">Belongs to the GMC oxidoreductase family.</text>
</comment>
<dbReference type="PROSITE" id="PS00624">
    <property type="entry name" value="GMC_OXRED_2"/>
    <property type="match status" value="1"/>
</dbReference>
<proteinExistence type="inferred from homology"/>
<evidence type="ECO:0000256" key="2">
    <source>
        <dbReference type="ARBA" id="ARBA00010790"/>
    </source>
</evidence>
<dbReference type="GO" id="GO:0016614">
    <property type="term" value="F:oxidoreductase activity, acting on CH-OH group of donors"/>
    <property type="evidence" value="ECO:0007669"/>
    <property type="project" value="InterPro"/>
</dbReference>
<protein>
    <submittedName>
        <fullName evidence="7">Alcohol dehydrogenase (Acceptor)</fullName>
        <ecNumber evidence="7">1.1.99.-</ecNumber>
    </submittedName>
</protein>
<evidence type="ECO:0000256" key="3">
    <source>
        <dbReference type="ARBA" id="ARBA00022630"/>
    </source>
</evidence>
<reference evidence="7" key="1">
    <citation type="journal article" date="2017" name="Appl. Environ. Microbiol.">
        <title>Molecular characterization of an Endozoicomonas-like organism causing infection in king scallop Pecten maximus L.</title>
        <authorList>
            <person name="Cano I."/>
            <person name="van Aerle R."/>
            <person name="Ross S."/>
            <person name="Verner-Jeffreys D.W."/>
            <person name="Paley R.K."/>
            <person name="Rimmer G."/>
            <person name="Ryder D."/>
            <person name="Hooper P."/>
            <person name="Stone D."/>
            <person name="Feist S.W."/>
        </authorList>
    </citation>
    <scope>NUCLEOTIDE SEQUENCE</scope>
</reference>
<gene>
    <name evidence="7" type="primary">alkJ</name>
    <name evidence="7" type="ORF">CI610_01091</name>
</gene>
<dbReference type="AlphaFoldDB" id="A0A2H9T9L5"/>
<evidence type="ECO:0000256" key="1">
    <source>
        <dbReference type="ARBA" id="ARBA00001974"/>
    </source>
</evidence>
<dbReference type="PIRSF" id="PIRSF000137">
    <property type="entry name" value="Alcohol_oxidase"/>
    <property type="match status" value="1"/>
</dbReference>
<evidence type="ECO:0000313" key="7">
    <source>
        <dbReference type="EMBL" id="PJE79922.1"/>
    </source>
</evidence>
<dbReference type="InterPro" id="IPR036188">
    <property type="entry name" value="FAD/NAD-bd_sf"/>
</dbReference>
<dbReference type="EMBL" id="NSIT01000041">
    <property type="protein sequence ID" value="PJE79922.1"/>
    <property type="molecule type" value="Genomic_DNA"/>
</dbReference>
<evidence type="ECO:0000259" key="5">
    <source>
        <dbReference type="PROSITE" id="PS00623"/>
    </source>
</evidence>
<dbReference type="SUPFAM" id="SSF51905">
    <property type="entry name" value="FAD/NAD(P)-binding domain"/>
    <property type="match status" value="1"/>
</dbReference>
<dbReference type="Pfam" id="PF05199">
    <property type="entry name" value="GMC_oxred_C"/>
    <property type="match status" value="1"/>
</dbReference>
<accession>A0A2H9T9L5</accession>
<keyword evidence="4" id="KW-0274">FAD</keyword>
<dbReference type="PANTHER" id="PTHR11552:SF147">
    <property type="entry name" value="CHOLINE DEHYDROGENASE, MITOCHONDRIAL"/>
    <property type="match status" value="1"/>
</dbReference>
<name>A0A2H9T9L5_9ZZZZ</name>
<dbReference type="InterPro" id="IPR000172">
    <property type="entry name" value="GMC_OxRdtase_N"/>
</dbReference>
<sequence length="621" mass="68126">MPCFIPSIALRVVVFGYSRIVLFLLLSCRAYADYDFIVVGAGSAGCVFVNHIIENSDYTVLVLEAGDEPGLRSGIAVPALAVLHQGRQYDWSRKTVPQEHAGRALHESKLRLPLGKGLGGSSLINQMIYLRGDPVDFSRWCQGGCNNWSYDKVSPIFTLLENNRDAENLQSNTHGQTGLLPVSMPEFHFPATEAFIEAAKKAGYKPVNDFNSGESRNKTVGRFQTTTLNGARMDAASVFLKPVQKYKDRLTIIKNALVSNIMWDEADSLKASGVAYYEGDSKSDSALLRVVECAKEVILSAGAIHSPQLLMLSGIGPKEILQEHEIELKKILPVGKNLQDHVMVPVPYASLEESLDPETQTNCWKKFKAGARYVLSRWLPVNPGILSSNVAEAGVFFATKEDYSPDIQIHFGATSGSKSYWKALNVNTETARFLDIKFHTYGVYLLPTLLSPESRGVVTLASNNPFSAPRIDPQYLSDSGGKDMKTLISGIREVFRIMQKQAGSTCYADQVLKDENGESLAIGPYPESSDEDLEYYIQHLATSAWHLCGTCRAGDDADDLAVVNERLMVRGVSGLRVVDASVFPVIPSCNINATVMMVAKRAAQFVLEDYPDGDADGDDVK</sequence>
<dbReference type="PANTHER" id="PTHR11552">
    <property type="entry name" value="GLUCOSE-METHANOL-CHOLINE GMC OXIDOREDUCTASE"/>
    <property type="match status" value="1"/>
</dbReference>
<keyword evidence="7" id="KW-0560">Oxidoreductase</keyword>
<comment type="cofactor">
    <cofactor evidence="1">
        <name>FAD</name>
        <dbReference type="ChEBI" id="CHEBI:57692"/>
    </cofactor>
</comment>
<dbReference type="InterPro" id="IPR012132">
    <property type="entry name" value="GMC_OxRdtase"/>
</dbReference>
<evidence type="ECO:0000256" key="4">
    <source>
        <dbReference type="ARBA" id="ARBA00022827"/>
    </source>
</evidence>
<feature type="domain" description="Glucose-methanol-choline oxidoreductase N-terminal" evidence="5">
    <location>
        <begin position="115"/>
        <end position="138"/>
    </location>
</feature>
<comment type="caution">
    <text evidence="7">The sequence shown here is derived from an EMBL/GenBank/DDBJ whole genome shotgun (WGS) entry which is preliminary data.</text>
</comment>
<dbReference type="InterPro" id="IPR007867">
    <property type="entry name" value="GMC_OxRtase_C"/>
</dbReference>
<dbReference type="Pfam" id="PF00732">
    <property type="entry name" value="GMC_oxred_N"/>
    <property type="match status" value="1"/>
</dbReference>
<keyword evidence="3" id="KW-0285">Flavoprotein</keyword>
<dbReference type="Gene3D" id="3.50.50.60">
    <property type="entry name" value="FAD/NAD(P)-binding domain"/>
    <property type="match status" value="1"/>
</dbReference>
<dbReference type="GO" id="GO:0050660">
    <property type="term" value="F:flavin adenine dinucleotide binding"/>
    <property type="evidence" value="ECO:0007669"/>
    <property type="project" value="InterPro"/>
</dbReference>
<dbReference type="Gene3D" id="3.30.560.10">
    <property type="entry name" value="Glucose Oxidase, domain 3"/>
    <property type="match status" value="1"/>
</dbReference>
<organism evidence="7">
    <name type="scientific">invertebrate metagenome</name>
    <dbReference type="NCBI Taxonomy" id="1711999"/>
    <lineage>
        <taxon>unclassified sequences</taxon>
        <taxon>metagenomes</taxon>
        <taxon>organismal metagenomes</taxon>
    </lineage>
</organism>
<dbReference type="PROSITE" id="PS00623">
    <property type="entry name" value="GMC_OXRED_1"/>
    <property type="match status" value="1"/>
</dbReference>
<dbReference type="EC" id="1.1.99.-" evidence="7"/>
<evidence type="ECO:0000259" key="6">
    <source>
        <dbReference type="PROSITE" id="PS00624"/>
    </source>
</evidence>
<dbReference type="SUPFAM" id="SSF54373">
    <property type="entry name" value="FAD-linked reductases, C-terminal domain"/>
    <property type="match status" value="1"/>
</dbReference>
<feature type="domain" description="Glucose-methanol-choline oxidoreductase N-terminal" evidence="6">
    <location>
        <begin position="302"/>
        <end position="316"/>
    </location>
</feature>